<feature type="transmembrane region" description="Helical" evidence="8">
    <location>
        <begin position="274"/>
        <end position="294"/>
    </location>
</feature>
<evidence type="ECO:0000256" key="1">
    <source>
        <dbReference type="ARBA" id="ARBA00004651"/>
    </source>
</evidence>
<dbReference type="PANTHER" id="PTHR33908:SF11">
    <property type="entry name" value="MEMBRANE PROTEIN"/>
    <property type="match status" value="1"/>
</dbReference>
<comment type="caution">
    <text evidence="10">The sequence shown here is derived from an EMBL/GenBank/DDBJ whole genome shotgun (WGS) entry which is preliminary data.</text>
</comment>
<accession>A0A1F4UT49</accession>
<dbReference type="GO" id="GO:0009103">
    <property type="term" value="P:lipopolysaccharide biosynthetic process"/>
    <property type="evidence" value="ECO:0007669"/>
    <property type="project" value="UniProtKB-ARBA"/>
</dbReference>
<dbReference type="EMBL" id="MEUX01000004">
    <property type="protein sequence ID" value="OGC47980.1"/>
    <property type="molecule type" value="Genomic_DNA"/>
</dbReference>
<keyword evidence="7 8" id="KW-0472">Membrane</keyword>
<dbReference type="InterPro" id="IPR038731">
    <property type="entry name" value="RgtA/B/C-like"/>
</dbReference>
<feature type="transmembrane region" description="Helical" evidence="8">
    <location>
        <begin position="133"/>
        <end position="152"/>
    </location>
</feature>
<feature type="transmembrane region" description="Helical" evidence="8">
    <location>
        <begin position="83"/>
        <end position="104"/>
    </location>
</feature>
<dbReference type="Pfam" id="PF13231">
    <property type="entry name" value="PMT_2"/>
    <property type="match status" value="1"/>
</dbReference>
<evidence type="ECO:0000256" key="6">
    <source>
        <dbReference type="ARBA" id="ARBA00022989"/>
    </source>
</evidence>
<keyword evidence="4" id="KW-0808">Transferase</keyword>
<dbReference type="AlphaFoldDB" id="A0A1F4UT49"/>
<evidence type="ECO:0000256" key="7">
    <source>
        <dbReference type="ARBA" id="ARBA00023136"/>
    </source>
</evidence>
<dbReference type="PANTHER" id="PTHR33908">
    <property type="entry name" value="MANNOSYLTRANSFERASE YKCB-RELATED"/>
    <property type="match status" value="1"/>
</dbReference>
<dbReference type="GO" id="GO:0016763">
    <property type="term" value="F:pentosyltransferase activity"/>
    <property type="evidence" value="ECO:0007669"/>
    <property type="project" value="TreeGrafter"/>
</dbReference>
<feature type="transmembrane region" description="Helical" evidence="8">
    <location>
        <begin position="306"/>
        <end position="326"/>
    </location>
</feature>
<dbReference type="Proteomes" id="UP000176444">
    <property type="component" value="Unassembled WGS sequence"/>
</dbReference>
<keyword evidence="2" id="KW-1003">Cell membrane</keyword>
<feature type="transmembrane region" description="Helical" evidence="8">
    <location>
        <begin position="362"/>
        <end position="379"/>
    </location>
</feature>
<feature type="transmembrane region" description="Helical" evidence="8">
    <location>
        <begin position="333"/>
        <end position="350"/>
    </location>
</feature>
<name>A0A1F4UT49_UNCKA</name>
<evidence type="ECO:0000256" key="3">
    <source>
        <dbReference type="ARBA" id="ARBA00022676"/>
    </source>
</evidence>
<evidence type="ECO:0000256" key="4">
    <source>
        <dbReference type="ARBA" id="ARBA00022679"/>
    </source>
</evidence>
<protein>
    <recommendedName>
        <fullName evidence="9">Glycosyltransferase RgtA/B/C/D-like domain-containing protein</fullName>
    </recommendedName>
</protein>
<proteinExistence type="predicted"/>
<gene>
    <name evidence="10" type="ORF">A2713_00140</name>
</gene>
<evidence type="ECO:0000313" key="11">
    <source>
        <dbReference type="Proteomes" id="UP000176444"/>
    </source>
</evidence>
<evidence type="ECO:0000256" key="5">
    <source>
        <dbReference type="ARBA" id="ARBA00022692"/>
    </source>
</evidence>
<sequence>MPRVISLGSDISNYDASFWYPRMDNFTKNILRGEYKLTYQKYHPGVTMLWTSGTSKYIFEKAFEKVFHYNPRFMASQFTRLNFASIFPLVVIISALGVFQYYLISKLVNKKLGIFFAIVLSLEPFFLGTSKFLHLSALTAMFMFTSFLALFYHYHTSRKDNKYFYISSILLGLGALTKIDAVIALPVNALIIMFYEFNKTKIVNIKTTLNIVKAGLLHVLIICFTFYILFPSMWVAPIWTIKKIIEEGILETAFDSSGADTITKIKFMFYPETILIRSLPTFFFGLIGGIILTLKNFKNSKYKNYIQILAWVLFFIIFNITILSIPEKIKDRYLINLYPPMSVLVALFWYKCFESKKKLIKYLITVLFVSFYILTAYKYHPVYSFYHSELIAGPKGLEYFKLPIKNRGEFYAQAAQYINKNDTEPEVKNVVLSHREQMRTFPQFFLGKTYSTPKLMQDGYFADYIITRPEYDYLVLDSKLANTCYLLKAFGPKNPFGYDIVKLYKCEGVTNQYKDFRN</sequence>
<feature type="transmembrane region" description="Helical" evidence="8">
    <location>
        <begin position="111"/>
        <end position="127"/>
    </location>
</feature>
<dbReference type="InterPro" id="IPR050297">
    <property type="entry name" value="LipidA_mod_glycosyltrf_83"/>
</dbReference>
<evidence type="ECO:0000256" key="8">
    <source>
        <dbReference type="SAM" id="Phobius"/>
    </source>
</evidence>
<reference evidence="10 11" key="1">
    <citation type="journal article" date="2016" name="Nat. Commun.">
        <title>Thousands of microbial genomes shed light on interconnected biogeochemical processes in an aquifer system.</title>
        <authorList>
            <person name="Anantharaman K."/>
            <person name="Brown C.T."/>
            <person name="Hug L.A."/>
            <person name="Sharon I."/>
            <person name="Castelle C.J."/>
            <person name="Probst A.J."/>
            <person name="Thomas B.C."/>
            <person name="Singh A."/>
            <person name="Wilkins M.J."/>
            <person name="Karaoz U."/>
            <person name="Brodie E.L."/>
            <person name="Williams K.H."/>
            <person name="Hubbard S.S."/>
            <person name="Banfield J.F."/>
        </authorList>
    </citation>
    <scope>NUCLEOTIDE SEQUENCE [LARGE SCALE GENOMIC DNA]</scope>
</reference>
<organism evidence="10 11">
    <name type="scientific">candidate division WWE3 bacterium RIFCSPHIGHO2_01_FULL_35_17</name>
    <dbReference type="NCBI Taxonomy" id="1802614"/>
    <lineage>
        <taxon>Bacteria</taxon>
        <taxon>Katanobacteria</taxon>
    </lineage>
</organism>
<feature type="domain" description="Glycosyltransferase RgtA/B/C/D-like" evidence="9">
    <location>
        <begin position="78"/>
        <end position="222"/>
    </location>
</feature>
<keyword evidence="3" id="KW-0328">Glycosyltransferase</keyword>
<dbReference type="GO" id="GO:0005886">
    <property type="term" value="C:plasma membrane"/>
    <property type="evidence" value="ECO:0007669"/>
    <property type="project" value="UniProtKB-SubCell"/>
</dbReference>
<feature type="transmembrane region" description="Helical" evidence="8">
    <location>
        <begin position="164"/>
        <end position="195"/>
    </location>
</feature>
<evidence type="ECO:0000259" key="9">
    <source>
        <dbReference type="Pfam" id="PF13231"/>
    </source>
</evidence>
<comment type="subcellular location">
    <subcellularLocation>
        <location evidence="1">Cell membrane</location>
        <topology evidence="1">Multi-pass membrane protein</topology>
    </subcellularLocation>
</comment>
<evidence type="ECO:0000313" key="10">
    <source>
        <dbReference type="EMBL" id="OGC47980.1"/>
    </source>
</evidence>
<keyword evidence="5 8" id="KW-0812">Transmembrane</keyword>
<evidence type="ECO:0000256" key="2">
    <source>
        <dbReference type="ARBA" id="ARBA00022475"/>
    </source>
</evidence>
<feature type="transmembrane region" description="Helical" evidence="8">
    <location>
        <begin position="215"/>
        <end position="236"/>
    </location>
</feature>
<keyword evidence="6 8" id="KW-1133">Transmembrane helix</keyword>